<evidence type="ECO:0000313" key="3">
    <source>
        <dbReference type="Proteomes" id="UP001152797"/>
    </source>
</evidence>
<sequence length="222" mass="24157">MENPTWLNLQVPFPEELSPQRWTGLLRQGARQNLRKAYGLLNEMQQRSIETNAIHFCTLISASDAQGDWQLAVDLFPGGNELSTGFAQLDFTHLISLASNVMNGVLASQSWLESPSEFGDTSSGIQKASPDVFGMAALFSCDFALPILSVIDVSNKTTLPIGSMYAIYGNIYHQNTPVMLAYMVPSSVSPPPPHGLGPQVVAPIPFYLQAIGSISEVQLRIC</sequence>
<name>A0A9P1GRZ3_9DINO</name>
<gene>
    <name evidence="1" type="ORF">C1SCF055_LOCUS44244</name>
</gene>
<comment type="caution">
    <text evidence="1">The sequence shown here is derived from an EMBL/GenBank/DDBJ whole genome shotgun (WGS) entry which is preliminary data.</text>
</comment>
<dbReference type="AlphaFoldDB" id="A0A9P1GRZ3"/>
<proteinExistence type="predicted"/>
<dbReference type="EMBL" id="CAMXCT010006770">
    <property type="protein sequence ID" value="CAI4019772.1"/>
    <property type="molecule type" value="Genomic_DNA"/>
</dbReference>
<dbReference type="EMBL" id="CAMXCT030006770">
    <property type="protein sequence ID" value="CAL4807084.1"/>
    <property type="molecule type" value="Genomic_DNA"/>
</dbReference>
<dbReference type="Proteomes" id="UP001152797">
    <property type="component" value="Unassembled WGS sequence"/>
</dbReference>
<organism evidence="1">
    <name type="scientific">Cladocopium goreaui</name>
    <dbReference type="NCBI Taxonomy" id="2562237"/>
    <lineage>
        <taxon>Eukaryota</taxon>
        <taxon>Sar</taxon>
        <taxon>Alveolata</taxon>
        <taxon>Dinophyceae</taxon>
        <taxon>Suessiales</taxon>
        <taxon>Symbiodiniaceae</taxon>
        <taxon>Cladocopium</taxon>
    </lineage>
</organism>
<reference evidence="1" key="1">
    <citation type="submission" date="2022-10" db="EMBL/GenBank/DDBJ databases">
        <authorList>
            <person name="Chen Y."/>
            <person name="Dougan E. K."/>
            <person name="Chan C."/>
            <person name="Rhodes N."/>
            <person name="Thang M."/>
        </authorList>
    </citation>
    <scope>NUCLEOTIDE SEQUENCE</scope>
</reference>
<dbReference type="EMBL" id="CAMXCT020006770">
    <property type="protein sequence ID" value="CAL1173147.1"/>
    <property type="molecule type" value="Genomic_DNA"/>
</dbReference>
<reference evidence="2 3" key="2">
    <citation type="submission" date="2024-05" db="EMBL/GenBank/DDBJ databases">
        <authorList>
            <person name="Chen Y."/>
            <person name="Shah S."/>
            <person name="Dougan E. K."/>
            <person name="Thang M."/>
            <person name="Chan C."/>
        </authorList>
    </citation>
    <scope>NUCLEOTIDE SEQUENCE [LARGE SCALE GENOMIC DNA]</scope>
</reference>
<evidence type="ECO:0000313" key="1">
    <source>
        <dbReference type="EMBL" id="CAI4019772.1"/>
    </source>
</evidence>
<accession>A0A9P1GRZ3</accession>
<protein>
    <submittedName>
        <fullName evidence="1">Uncharacterized protein</fullName>
    </submittedName>
</protein>
<keyword evidence="3" id="KW-1185">Reference proteome</keyword>
<evidence type="ECO:0000313" key="2">
    <source>
        <dbReference type="EMBL" id="CAL4807084.1"/>
    </source>
</evidence>